<organism evidence="2 3">
    <name type="scientific">Atta colombica</name>
    <dbReference type="NCBI Taxonomy" id="520822"/>
    <lineage>
        <taxon>Eukaryota</taxon>
        <taxon>Metazoa</taxon>
        <taxon>Ecdysozoa</taxon>
        <taxon>Arthropoda</taxon>
        <taxon>Hexapoda</taxon>
        <taxon>Insecta</taxon>
        <taxon>Pterygota</taxon>
        <taxon>Neoptera</taxon>
        <taxon>Endopterygota</taxon>
        <taxon>Hymenoptera</taxon>
        <taxon>Apocrita</taxon>
        <taxon>Aculeata</taxon>
        <taxon>Formicoidea</taxon>
        <taxon>Formicidae</taxon>
        <taxon>Myrmicinae</taxon>
        <taxon>Atta</taxon>
    </lineage>
</organism>
<sequence>MGHVHSKNRPPRADRKESLASLPFCCKRKIFEEFISGLFHGDPRGREGTSFVDFVGRRPGPPACRAYRASFLPLDWSAPSNWRSRKKKGKNASDERISGREKGRKRETDEEGGNEWREESNVCCRHANSCWTAMWKGLVGSSDLTARNLFEVKSADTNAIARHPNALYQKQAHKKHNYGIWVQEDIQVSQLRERGIAYKYFDSVKESNKNRSVISSESARRRFVNQGTCTQLVPRFATRLICAFAKSSSAGRVLPAAPGHVQIYCYIPPRRATTITTTGDDPRRRRDATQRESRRVGNAMRYYHYYLARTVPTTAQLGANEALLPECRVTLYSTDKVLPELMSSGLKLCSLIGNYLPYLQSSMRLALYALLNNEQQPRRPHRSVPYREIFSYVMHVEEVYGPPSDILKDRMRDIVGSPHNR</sequence>
<dbReference type="AlphaFoldDB" id="A0A195B6I9"/>
<accession>A0A195B6I9</accession>
<name>A0A195B6I9_9HYME</name>
<evidence type="ECO:0000313" key="2">
    <source>
        <dbReference type="EMBL" id="KYM79799.1"/>
    </source>
</evidence>
<gene>
    <name evidence="2" type="ORF">ALC53_09721</name>
</gene>
<keyword evidence="3" id="KW-1185">Reference proteome</keyword>
<proteinExistence type="predicted"/>
<protein>
    <submittedName>
        <fullName evidence="2">Uncharacterized protein</fullName>
    </submittedName>
</protein>
<dbReference type="STRING" id="520822.A0A195B6I9"/>
<dbReference type="EMBL" id="KQ976582">
    <property type="protein sequence ID" value="KYM79799.1"/>
    <property type="molecule type" value="Genomic_DNA"/>
</dbReference>
<feature type="compositionally biased region" description="Basic and acidic residues" evidence="1">
    <location>
        <begin position="91"/>
        <end position="117"/>
    </location>
</feature>
<evidence type="ECO:0000313" key="3">
    <source>
        <dbReference type="Proteomes" id="UP000078540"/>
    </source>
</evidence>
<evidence type="ECO:0000256" key="1">
    <source>
        <dbReference type="SAM" id="MobiDB-lite"/>
    </source>
</evidence>
<reference evidence="2 3" key="1">
    <citation type="submission" date="2015-09" db="EMBL/GenBank/DDBJ databases">
        <title>Atta colombica WGS genome.</title>
        <authorList>
            <person name="Nygaard S."/>
            <person name="Hu H."/>
            <person name="Boomsma J."/>
            <person name="Zhang G."/>
        </authorList>
    </citation>
    <scope>NUCLEOTIDE SEQUENCE [LARGE SCALE GENOMIC DNA]</scope>
    <source>
        <strain evidence="2">Treedump-2</strain>
        <tissue evidence="2">Whole body</tissue>
    </source>
</reference>
<dbReference type="Proteomes" id="UP000078540">
    <property type="component" value="Unassembled WGS sequence"/>
</dbReference>
<feature type="region of interest" description="Disordered" evidence="1">
    <location>
        <begin position="82"/>
        <end position="117"/>
    </location>
</feature>